<dbReference type="InterPro" id="IPR003593">
    <property type="entry name" value="AAA+_ATPase"/>
</dbReference>
<dbReference type="AlphaFoldDB" id="A0A0P1GPT3"/>
<dbReference type="STRING" id="928856.SAMN04488049_11569"/>
<dbReference type="InterPro" id="IPR030679">
    <property type="entry name" value="ABC_ATPase_HisP-typ"/>
</dbReference>
<dbReference type="InterPro" id="IPR027417">
    <property type="entry name" value="P-loop_NTPase"/>
</dbReference>
<evidence type="ECO:0000256" key="2">
    <source>
        <dbReference type="ARBA" id="ARBA00022448"/>
    </source>
</evidence>
<dbReference type="OrthoDB" id="9802264at2"/>
<dbReference type="EMBL" id="CYSD01000018">
    <property type="protein sequence ID" value="CUH77232.1"/>
    <property type="molecule type" value="Genomic_DNA"/>
</dbReference>
<dbReference type="CDD" id="cd03262">
    <property type="entry name" value="ABC_HisP_GlnQ"/>
    <property type="match status" value="1"/>
</dbReference>
<proteinExistence type="inferred from homology"/>
<dbReference type="FunFam" id="3.40.50.300:FF:000020">
    <property type="entry name" value="Amino acid ABC transporter ATP-binding component"/>
    <property type="match status" value="1"/>
</dbReference>
<dbReference type="Pfam" id="PF00005">
    <property type="entry name" value="ABC_tran"/>
    <property type="match status" value="1"/>
</dbReference>
<dbReference type="GO" id="GO:0015424">
    <property type="term" value="F:ABC-type amino acid transporter activity"/>
    <property type="evidence" value="ECO:0007669"/>
    <property type="project" value="InterPro"/>
</dbReference>
<dbReference type="PANTHER" id="PTHR43166">
    <property type="entry name" value="AMINO ACID IMPORT ATP-BINDING PROTEIN"/>
    <property type="match status" value="1"/>
</dbReference>
<protein>
    <submittedName>
        <fullName evidence="6">Glutamine transport ATP-binding protein GlnQ</fullName>
    </submittedName>
</protein>
<keyword evidence="3" id="KW-0547">Nucleotide-binding</keyword>
<evidence type="ECO:0000259" key="5">
    <source>
        <dbReference type="PROSITE" id="PS50893"/>
    </source>
</evidence>
<feature type="domain" description="ABC transporter" evidence="5">
    <location>
        <begin position="7"/>
        <end position="241"/>
    </location>
</feature>
<evidence type="ECO:0000313" key="7">
    <source>
        <dbReference type="Proteomes" id="UP000052022"/>
    </source>
</evidence>
<dbReference type="GO" id="GO:0005524">
    <property type="term" value="F:ATP binding"/>
    <property type="evidence" value="ECO:0007669"/>
    <property type="project" value="UniProtKB-KW"/>
</dbReference>
<name>A0A0P1GPT3_9RHOB</name>
<keyword evidence="4 6" id="KW-0067">ATP-binding</keyword>
<dbReference type="SUPFAM" id="SSF52540">
    <property type="entry name" value="P-loop containing nucleoside triphosphate hydrolases"/>
    <property type="match status" value="1"/>
</dbReference>
<dbReference type="InterPro" id="IPR050086">
    <property type="entry name" value="MetN_ABC_transporter-like"/>
</dbReference>
<dbReference type="Gene3D" id="3.40.50.300">
    <property type="entry name" value="P-loop containing nucleotide triphosphate hydrolases"/>
    <property type="match status" value="1"/>
</dbReference>
<gene>
    <name evidence="6" type="primary">glnQ_1</name>
    <name evidence="6" type="ORF">TRM7557_01275</name>
</gene>
<sequence>MTQDFAVRIQNMDKYYGTFHALKGINLDVAAGEKVVICGPSGSGKSTLIRCMNKLEDYQAGSINVLGTELDDNLDNIDEIRRETGMVFQHFNLFPHMTILENCTLAPMLVRKQSLAEAEAVAMEYLTKVRIPEQADKYPGQLSGGQQQRVAIARALCMKPKIMLFDEPTSALDPEMISEVLDVMVSLADEGMTMICVTHEMGFARQVADRVIFMADGEVVEEAAPEAFFNAPQADRTKTFLSQILGH</sequence>
<organism evidence="6 7">
    <name type="scientific">Tritonibacter multivorans</name>
    <dbReference type="NCBI Taxonomy" id="928856"/>
    <lineage>
        <taxon>Bacteria</taxon>
        <taxon>Pseudomonadati</taxon>
        <taxon>Pseudomonadota</taxon>
        <taxon>Alphaproteobacteria</taxon>
        <taxon>Rhodobacterales</taxon>
        <taxon>Paracoccaceae</taxon>
        <taxon>Tritonibacter</taxon>
    </lineage>
</organism>
<keyword evidence="2" id="KW-0813">Transport</keyword>
<keyword evidence="7" id="KW-1185">Reference proteome</keyword>
<dbReference type="Proteomes" id="UP000052022">
    <property type="component" value="Unassembled WGS sequence"/>
</dbReference>
<dbReference type="PROSITE" id="PS50893">
    <property type="entry name" value="ABC_TRANSPORTER_2"/>
    <property type="match status" value="1"/>
</dbReference>
<dbReference type="PIRSF" id="PIRSF039085">
    <property type="entry name" value="ABC_ATPase_HisP"/>
    <property type="match status" value="1"/>
</dbReference>
<accession>A0A0P1GPT3</accession>
<dbReference type="InterPro" id="IPR003439">
    <property type="entry name" value="ABC_transporter-like_ATP-bd"/>
</dbReference>
<dbReference type="SMART" id="SM00382">
    <property type="entry name" value="AAA"/>
    <property type="match status" value="1"/>
</dbReference>
<dbReference type="InterPro" id="IPR017871">
    <property type="entry name" value="ABC_transporter-like_CS"/>
</dbReference>
<evidence type="ECO:0000256" key="4">
    <source>
        <dbReference type="ARBA" id="ARBA00022840"/>
    </source>
</evidence>
<comment type="similarity">
    <text evidence="1">Belongs to the ABC transporter superfamily.</text>
</comment>
<dbReference type="PROSITE" id="PS00211">
    <property type="entry name" value="ABC_TRANSPORTER_1"/>
    <property type="match status" value="1"/>
</dbReference>
<evidence type="ECO:0000256" key="3">
    <source>
        <dbReference type="ARBA" id="ARBA00022741"/>
    </source>
</evidence>
<reference evidence="6 7" key="1">
    <citation type="submission" date="2015-09" db="EMBL/GenBank/DDBJ databases">
        <authorList>
            <consortium name="Swine Surveillance"/>
        </authorList>
    </citation>
    <scope>NUCLEOTIDE SEQUENCE [LARGE SCALE GENOMIC DNA]</scope>
    <source>
        <strain evidence="6 7">CECT 7557</strain>
    </source>
</reference>
<evidence type="ECO:0000256" key="1">
    <source>
        <dbReference type="ARBA" id="ARBA00005417"/>
    </source>
</evidence>
<dbReference type="RefSeq" id="WP_058289380.1">
    <property type="nucleotide sequence ID" value="NZ_CYSD01000018.1"/>
</dbReference>
<dbReference type="GO" id="GO:0016887">
    <property type="term" value="F:ATP hydrolysis activity"/>
    <property type="evidence" value="ECO:0007669"/>
    <property type="project" value="InterPro"/>
</dbReference>
<evidence type="ECO:0000313" key="6">
    <source>
        <dbReference type="EMBL" id="CUH77232.1"/>
    </source>
</evidence>
<dbReference type="PANTHER" id="PTHR43166:SF4">
    <property type="entry name" value="PHOSPHONATES IMPORT ATP-BINDING PROTEIN PHNC"/>
    <property type="match status" value="1"/>
</dbReference>